<dbReference type="SUPFAM" id="SSF53850">
    <property type="entry name" value="Periplasmic binding protein-like II"/>
    <property type="match status" value="1"/>
</dbReference>
<organism evidence="6 7">
    <name type="scientific">Paralysiella testudinis</name>
    <dbReference type="NCBI Taxonomy" id="2809020"/>
    <lineage>
        <taxon>Bacteria</taxon>
        <taxon>Pseudomonadati</taxon>
        <taxon>Pseudomonadota</taxon>
        <taxon>Betaproteobacteria</taxon>
        <taxon>Neisseriales</taxon>
        <taxon>Neisseriaceae</taxon>
        <taxon>Paralysiella</taxon>
    </lineage>
</organism>
<keyword evidence="7" id="KW-1185">Reference proteome</keyword>
<keyword evidence="4" id="KW-0804">Transcription</keyword>
<dbReference type="Gene3D" id="1.10.10.10">
    <property type="entry name" value="Winged helix-like DNA-binding domain superfamily/Winged helix DNA-binding domain"/>
    <property type="match status" value="1"/>
</dbReference>
<dbReference type="GO" id="GO:0000976">
    <property type="term" value="F:transcription cis-regulatory region binding"/>
    <property type="evidence" value="ECO:0007669"/>
    <property type="project" value="TreeGrafter"/>
</dbReference>
<evidence type="ECO:0000313" key="6">
    <source>
        <dbReference type="EMBL" id="QRQ81227.1"/>
    </source>
</evidence>
<dbReference type="GO" id="GO:0003700">
    <property type="term" value="F:DNA-binding transcription factor activity"/>
    <property type="evidence" value="ECO:0007669"/>
    <property type="project" value="InterPro"/>
</dbReference>
<dbReference type="InterPro" id="IPR036388">
    <property type="entry name" value="WH-like_DNA-bd_sf"/>
</dbReference>
<reference evidence="6" key="1">
    <citation type="submission" date="2021-02" db="EMBL/GenBank/DDBJ databases">
        <title>Neisseriaceae sp. 26B isolated from the cloaca of a Common Toad-headed Turtle (Mesoclemmys nasuta).</title>
        <authorList>
            <person name="Spergser J."/>
            <person name="Busse H.-J."/>
        </authorList>
    </citation>
    <scope>NUCLEOTIDE SEQUENCE</scope>
    <source>
        <strain evidence="6">26B</strain>
    </source>
</reference>
<keyword evidence="2" id="KW-0805">Transcription regulation</keyword>
<evidence type="ECO:0000313" key="7">
    <source>
        <dbReference type="Proteomes" id="UP000653156"/>
    </source>
</evidence>
<gene>
    <name evidence="6" type="ORF">JQU52_10930</name>
</gene>
<dbReference type="PRINTS" id="PR00039">
    <property type="entry name" value="HTHLYSR"/>
</dbReference>
<dbReference type="CDD" id="cd05466">
    <property type="entry name" value="PBP2_LTTR_substrate"/>
    <property type="match status" value="1"/>
</dbReference>
<evidence type="ECO:0000256" key="2">
    <source>
        <dbReference type="ARBA" id="ARBA00023015"/>
    </source>
</evidence>
<dbReference type="Proteomes" id="UP000653156">
    <property type="component" value="Chromosome"/>
</dbReference>
<evidence type="ECO:0000259" key="5">
    <source>
        <dbReference type="PROSITE" id="PS50931"/>
    </source>
</evidence>
<dbReference type="AlphaFoldDB" id="A0A892ZHC1"/>
<evidence type="ECO:0000256" key="4">
    <source>
        <dbReference type="ARBA" id="ARBA00023163"/>
    </source>
</evidence>
<protein>
    <submittedName>
        <fullName evidence="6">LysR family transcriptional regulator</fullName>
    </submittedName>
</protein>
<name>A0A892ZHC1_9NEIS</name>
<evidence type="ECO:0000256" key="1">
    <source>
        <dbReference type="ARBA" id="ARBA00009437"/>
    </source>
</evidence>
<feature type="domain" description="HTH lysR-type" evidence="5">
    <location>
        <begin position="1"/>
        <end position="58"/>
    </location>
</feature>
<dbReference type="InterPro" id="IPR036390">
    <property type="entry name" value="WH_DNA-bd_sf"/>
</dbReference>
<dbReference type="InterPro" id="IPR000847">
    <property type="entry name" value="LysR_HTH_N"/>
</dbReference>
<dbReference type="Pfam" id="PF00126">
    <property type="entry name" value="HTH_1"/>
    <property type="match status" value="1"/>
</dbReference>
<dbReference type="Gene3D" id="3.40.190.290">
    <property type="match status" value="1"/>
</dbReference>
<dbReference type="Pfam" id="PF03466">
    <property type="entry name" value="LysR_substrate"/>
    <property type="match status" value="1"/>
</dbReference>
<dbReference type="PROSITE" id="PS50931">
    <property type="entry name" value="HTH_LYSR"/>
    <property type="match status" value="1"/>
</dbReference>
<dbReference type="KEGG" id="ptes:JQU52_10930"/>
<sequence length="298" mass="32834">MDLNQLKSFVAVAHQGNLTQAAEALHLSQPAVSAQIKAIEKNLDIVLFERNAQGMALTRSGAAFLPQAEALLQHMHQLDQFAASLAENYTGQIDVGLIYPLPGSKVAMLTQYLRQRLPQVQLNCHYKLSGDIINAVRKKELHAGFFLGPNPYRNVHSIFLEAMDYVLIAPQAWQADIEAALPKSLNQYPWIDMSPASGSHKQLQKLWRELRINPASPVLCDQPKALLDMVASGIGMALVPQHDAASAIARGLPISIIQQHAQQIELSFVYAIEFEQDPMVLALKNGVHAIWLPESMAA</sequence>
<keyword evidence="3" id="KW-0238">DNA-binding</keyword>
<accession>A0A892ZHC1</accession>
<dbReference type="FunFam" id="1.10.10.10:FF:000001">
    <property type="entry name" value="LysR family transcriptional regulator"/>
    <property type="match status" value="1"/>
</dbReference>
<dbReference type="EMBL" id="CP069798">
    <property type="protein sequence ID" value="QRQ81227.1"/>
    <property type="molecule type" value="Genomic_DNA"/>
</dbReference>
<dbReference type="RefSeq" id="WP_230338516.1">
    <property type="nucleotide sequence ID" value="NZ_CP069798.1"/>
</dbReference>
<evidence type="ECO:0000256" key="3">
    <source>
        <dbReference type="ARBA" id="ARBA00023125"/>
    </source>
</evidence>
<dbReference type="PANTHER" id="PTHR30126">
    <property type="entry name" value="HTH-TYPE TRANSCRIPTIONAL REGULATOR"/>
    <property type="match status" value="1"/>
</dbReference>
<dbReference type="InterPro" id="IPR005119">
    <property type="entry name" value="LysR_subst-bd"/>
</dbReference>
<proteinExistence type="inferred from homology"/>
<dbReference type="PANTHER" id="PTHR30126:SF40">
    <property type="entry name" value="HTH-TYPE TRANSCRIPTIONAL REGULATOR GLTR"/>
    <property type="match status" value="1"/>
</dbReference>
<comment type="similarity">
    <text evidence="1">Belongs to the LysR transcriptional regulatory family.</text>
</comment>
<dbReference type="SUPFAM" id="SSF46785">
    <property type="entry name" value="Winged helix' DNA-binding domain"/>
    <property type="match status" value="1"/>
</dbReference>